<evidence type="ECO:0000256" key="1">
    <source>
        <dbReference type="ARBA" id="ARBA00004167"/>
    </source>
</evidence>
<evidence type="ECO:0000256" key="6">
    <source>
        <dbReference type="SAM" id="Phobius"/>
    </source>
</evidence>
<dbReference type="Proteomes" id="UP000600449">
    <property type="component" value="Unassembled WGS sequence"/>
</dbReference>
<evidence type="ECO:0000256" key="5">
    <source>
        <dbReference type="ARBA" id="ARBA00038105"/>
    </source>
</evidence>
<evidence type="ECO:0000313" key="8">
    <source>
        <dbReference type="EMBL" id="GGK39934.1"/>
    </source>
</evidence>
<name>A0A917QC28_9HYPH</name>
<reference evidence="8 9" key="1">
    <citation type="journal article" date="2014" name="Int. J. Syst. Evol. Microbiol.">
        <title>Complete genome sequence of Corynebacterium casei LMG S-19264T (=DSM 44701T), isolated from a smear-ripened cheese.</title>
        <authorList>
            <consortium name="US DOE Joint Genome Institute (JGI-PGF)"/>
            <person name="Walter F."/>
            <person name="Albersmeier A."/>
            <person name="Kalinowski J."/>
            <person name="Ruckert C."/>
        </authorList>
    </citation>
    <scope>NUCLEOTIDE SEQUENCE [LARGE SCALE GENOMIC DNA]</scope>
    <source>
        <strain evidence="8 9">CGMCC 1.9161</strain>
    </source>
</reference>
<feature type="transmembrane region" description="Helical" evidence="6">
    <location>
        <begin position="57"/>
        <end position="75"/>
    </location>
</feature>
<feature type="domain" description="J" evidence="7">
    <location>
        <begin position="186"/>
        <end position="239"/>
    </location>
</feature>
<keyword evidence="4 6" id="KW-0472">Membrane</keyword>
<dbReference type="Pfam" id="PF00226">
    <property type="entry name" value="DnaJ"/>
    <property type="match status" value="1"/>
</dbReference>
<dbReference type="SUPFAM" id="SSF46565">
    <property type="entry name" value="Chaperone J-domain"/>
    <property type="match status" value="1"/>
</dbReference>
<dbReference type="PANTHER" id="PTHR12763">
    <property type="match status" value="1"/>
</dbReference>
<dbReference type="Gene3D" id="1.10.287.110">
    <property type="entry name" value="DnaJ domain"/>
    <property type="match status" value="1"/>
</dbReference>
<organism evidence="8 9">
    <name type="scientific">Salinarimonas ramus</name>
    <dbReference type="NCBI Taxonomy" id="690164"/>
    <lineage>
        <taxon>Bacteria</taxon>
        <taxon>Pseudomonadati</taxon>
        <taxon>Pseudomonadota</taxon>
        <taxon>Alphaproteobacteria</taxon>
        <taxon>Hyphomicrobiales</taxon>
        <taxon>Salinarimonadaceae</taxon>
        <taxon>Salinarimonas</taxon>
    </lineage>
</organism>
<evidence type="ECO:0000256" key="3">
    <source>
        <dbReference type="ARBA" id="ARBA00022989"/>
    </source>
</evidence>
<comment type="subcellular location">
    <subcellularLocation>
        <location evidence="1">Membrane</location>
        <topology evidence="1">Single-pass membrane protein</topology>
    </subcellularLocation>
</comment>
<keyword evidence="3 6" id="KW-1133">Transmembrane helix</keyword>
<dbReference type="PROSITE" id="PS50076">
    <property type="entry name" value="DNAJ_2"/>
    <property type="match status" value="1"/>
</dbReference>
<dbReference type="InterPro" id="IPR001623">
    <property type="entry name" value="DnaJ_domain"/>
</dbReference>
<keyword evidence="2 6" id="KW-0812">Transmembrane</keyword>
<feature type="transmembrane region" description="Helical" evidence="6">
    <location>
        <begin position="32"/>
        <end position="50"/>
    </location>
</feature>
<comment type="caution">
    <text evidence="8">The sequence shown here is derived from an EMBL/GenBank/DDBJ whole genome shotgun (WGS) entry which is preliminary data.</text>
</comment>
<evidence type="ECO:0000259" key="7">
    <source>
        <dbReference type="PROSITE" id="PS50076"/>
    </source>
</evidence>
<keyword evidence="9" id="KW-1185">Reference proteome</keyword>
<proteinExistence type="inferred from homology"/>
<evidence type="ECO:0000256" key="4">
    <source>
        <dbReference type="ARBA" id="ARBA00023136"/>
    </source>
</evidence>
<dbReference type="PANTHER" id="PTHR12763:SF28">
    <property type="entry name" value="GEO10507P1-RELATED"/>
    <property type="match status" value="1"/>
</dbReference>
<dbReference type="InterPro" id="IPR036869">
    <property type="entry name" value="J_dom_sf"/>
</dbReference>
<sequence length="239" mass="25926">MITLMYGLAAFVAFWWLMRAFAKSNPKDLSRLVKRIGGGALIAVSVLLAVRGRIDMAILTSGFGAWLLGWSLPWARAIPGLGGGSKSSGQVSRVRSAMLEMELCHDSGDMDGTVLAGSHSGKRLSQLDEAALQELYREAAARDADGVRLLQAYFDRRFPGWRENAQGDADAGAARETKPGAMSEEEAYQILGLEPGADAQAVRRAHRSLMMKLHPDQGGSTYLAARVNEAKEVLLSRHR</sequence>
<dbReference type="CDD" id="cd06257">
    <property type="entry name" value="DnaJ"/>
    <property type="match status" value="1"/>
</dbReference>
<dbReference type="FunFam" id="1.10.287.110:FF:000001">
    <property type="entry name" value="Import inner membrane translocase subunit tim14"/>
    <property type="match status" value="1"/>
</dbReference>
<dbReference type="AlphaFoldDB" id="A0A917QC28"/>
<dbReference type="SMART" id="SM00271">
    <property type="entry name" value="DnaJ"/>
    <property type="match status" value="1"/>
</dbReference>
<dbReference type="RefSeq" id="WP_188913929.1">
    <property type="nucleotide sequence ID" value="NZ_BMMF01000008.1"/>
</dbReference>
<dbReference type="GO" id="GO:0016020">
    <property type="term" value="C:membrane"/>
    <property type="evidence" value="ECO:0007669"/>
    <property type="project" value="UniProtKB-SubCell"/>
</dbReference>
<evidence type="ECO:0000256" key="2">
    <source>
        <dbReference type="ARBA" id="ARBA00022692"/>
    </source>
</evidence>
<gene>
    <name evidence="8" type="ORF">GCM10011322_28860</name>
</gene>
<comment type="similarity">
    <text evidence="5">Belongs to the TIM14 family.</text>
</comment>
<accession>A0A917QC28</accession>
<protein>
    <submittedName>
        <fullName evidence="8">Molecular chaperone DnaJ</fullName>
    </submittedName>
</protein>
<dbReference type="EMBL" id="BMMF01000008">
    <property type="protein sequence ID" value="GGK39934.1"/>
    <property type="molecule type" value="Genomic_DNA"/>
</dbReference>
<evidence type="ECO:0000313" key="9">
    <source>
        <dbReference type="Proteomes" id="UP000600449"/>
    </source>
</evidence>